<dbReference type="AlphaFoldDB" id="A0A085ND21"/>
<sequence>MLYWRGQCGYVVQNSVELVFTGSQPPPPHQLAQVQRQRASVRAAPLPMRVFCLGPHRLYGLRFATLWSSSLMLRKYYCKLMFNVECGKSGARTVLYGKVTPLGRYYCDGARKF</sequence>
<protein>
    <submittedName>
        <fullName evidence="1">Uncharacterized protein</fullName>
    </submittedName>
</protein>
<name>A0A085ND21_9BILA</name>
<reference evidence="1" key="1">
    <citation type="journal article" date="2014" name="Nat. Genet.">
        <title>Genome and transcriptome of the porcine whipworm Trichuris suis.</title>
        <authorList>
            <person name="Jex A.R."/>
            <person name="Nejsum P."/>
            <person name="Schwarz E.M."/>
            <person name="Hu L."/>
            <person name="Young N.D."/>
            <person name="Hall R.S."/>
            <person name="Korhonen P.K."/>
            <person name="Liao S."/>
            <person name="Thamsborg S."/>
            <person name="Xia J."/>
            <person name="Xu P."/>
            <person name="Wang S."/>
            <person name="Scheerlinck J.P."/>
            <person name="Hofmann A."/>
            <person name="Sternberg P.W."/>
            <person name="Wang J."/>
            <person name="Gasser R.B."/>
        </authorList>
    </citation>
    <scope>NUCLEOTIDE SEQUENCE [LARGE SCALE GENOMIC DNA]</scope>
    <source>
        <strain evidence="1">DCEP-RM93F</strain>
    </source>
</reference>
<proteinExistence type="predicted"/>
<dbReference type="Proteomes" id="UP000030758">
    <property type="component" value="Unassembled WGS sequence"/>
</dbReference>
<gene>
    <name evidence="1" type="ORF">M514_20403</name>
</gene>
<accession>A0A085ND21</accession>
<evidence type="ECO:0000313" key="1">
    <source>
        <dbReference type="EMBL" id="KFD67367.1"/>
    </source>
</evidence>
<dbReference type="EMBL" id="KL367515">
    <property type="protein sequence ID" value="KFD67367.1"/>
    <property type="molecule type" value="Genomic_DNA"/>
</dbReference>
<organism evidence="1">
    <name type="scientific">Trichuris suis</name>
    <name type="common">pig whipworm</name>
    <dbReference type="NCBI Taxonomy" id="68888"/>
    <lineage>
        <taxon>Eukaryota</taxon>
        <taxon>Metazoa</taxon>
        <taxon>Ecdysozoa</taxon>
        <taxon>Nematoda</taxon>
        <taxon>Enoplea</taxon>
        <taxon>Dorylaimia</taxon>
        <taxon>Trichinellida</taxon>
        <taxon>Trichuridae</taxon>
        <taxon>Trichuris</taxon>
    </lineage>
</organism>